<evidence type="ECO:0000313" key="13">
    <source>
        <dbReference type="Proteomes" id="UP000050515"/>
    </source>
</evidence>
<dbReference type="InterPro" id="IPR036621">
    <property type="entry name" value="Anticodon-bd_dom_sf"/>
</dbReference>
<dbReference type="Proteomes" id="UP000050515">
    <property type="component" value="Unassembled WGS sequence"/>
</dbReference>
<sequence>MENKKENFSEWYNEIIELAGLTDKRYEIKGMNIWMPYGLKIMHLIDDIIRKYSDEKKFQEVSFPVLISRKQLEVEFEHVKGFENEIYWVTKGGKDTLDVDLALRPTSESAMYTMFPLWIRSHTDLPFKIYQIVSVYRYETKHTRAFIRVREIHFYEAHTAHKDYNDAEKQMNEYLDIWKKIASELCLEYSLDVRPEWDKFPGAKYSIAFDTPMPGYRSLQVGTIHEYGENFARNYNIKYLDENGDLKYVSQTTFGLSERLLAAVIGIHGDDKGLILPYRIAPVQIIIVPIPGEIYDKILEYSRTIMDDLKNMGYRVDIDERDYTPGYKYNDWEMKGVPLRIEIGSREYNENMITLSLRTQKKKIKISRQNLRDVENYLKTVNDDIKSHSLKFFNDNIHMAKSIDDMKNEYMVRAYWCGSKECSDKIEALTEKAALGNIYNDKTSGKCIVCGRDGKLSMFSRTY</sequence>
<dbReference type="EC" id="6.1.1.15" evidence="8"/>
<keyword evidence="3 8" id="KW-0547">Nucleotide-binding</keyword>
<comment type="catalytic activity">
    <reaction evidence="7 8">
        <text>tRNA(Pro) + L-proline + ATP = L-prolyl-tRNA(Pro) + AMP + diphosphate</text>
        <dbReference type="Rhea" id="RHEA:14305"/>
        <dbReference type="Rhea" id="RHEA-COMP:9700"/>
        <dbReference type="Rhea" id="RHEA-COMP:9702"/>
        <dbReference type="ChEBI" id="CHEBI:30616"/>
        <dbReference type="ChEBI" id="CHEBI:33019"/>
        <dbReference type="ChEBI" id="CHEBI:60039"/>
        <dbReference type="ChEBI" id="CHEBI:78442"/>
        <dbReference type="ChEBI" id="CHEBI:78532"/>
        <dbReference type="ChEBI" id="CHEBI:456215"/>
        <dbReference type="EC" id="6.1.1.15"/>
    </reaction>
</comment>
<evidence type="ECO:0000256" key="4">
    <source>
        <dbReference type="ARBA" id="ARBA00022840"/>
    </source>
</evidence>
<dbReference type="InterPro" id="IPR045864">
    <property type="entry name" value="aa-tRNA-synth_II/BPL/LPL"/>
</dbReference>
<evidence type="ECO:0000256" key="6">
    <source>
        <dbReference type="ARBA" id="ARBA00023146"/>
    </source>
</evidence>
<dbReference type="InterPro" id="IPR017449">
    <property type="entry name" value="Pro-tRNA_synth_II"/>
</dbReference>
<evidence type="ECO:0000256" key="7">
    <source>
        <dbReference type="ARBA" id="ARBA00047671"/>
    </source>
</evidence>
<evidence type="ECO:0000256" key="8">
    <source>
        <dbReference type="HAMAP-Rule" id="MF_01571"/>
    </source>
</evidence>
<comment type="similarity">
    <text evidence="8">Belongs to the class-II aminoacyl-tRNA synthetase family. ProS type 3 subfamily.</text>
</comment>
<accession>A0A0P9CP15</accession>
<dbReference type="Proteomes" id="UP000050320">
    <property type="component" value="Unassembled WGS sequence"/>
</dbReference>
<dbReference type="InterPro" id="IPR016061">
    <property type="entry name" value="Pro-tRNA_ligase_II_C"/>
</dbReference>
<dbReference type="SUPFAM" id="SSF52954">
    <property type="entry name" value="Class II aaRS ABD-related"/>
    <property type="match status" value="1"/>
</dbReference>
<dbReference type="InterPro" id="IPR002316">
    <property type="entry name" value="Pro-tRNA-ligase_IIa"/>
</dbReference>
<dbReference type="PATRIC" id="fig|507754.4.peg.171"/>
<dbReference type="InterPro" id="IPR006195">
    <property type="entry name" value="aa-tRNA-synth_II"/>
</dbReference>
<comment type="subcellular location">
    <subcellularLocation>
        <location evidence="1 8">Cytoplasm</location>
    </subcellularLocation>
</comment>
<dbReference type="NCBIfam" id="TIGR00408">
    <property type="entry name" value="proS_fam_I"/>
    <property type="match status" value="1"/>
</dbReference>
<comment type="subunit">
    <text evidence="8">Homodimer.</text>
</comment>
<dbReference type="GO" id="GO:0017101">
    <property type="term" value="C:aminoacyl-tRNA synthetase multienzyme complex"/>
    <property type="evidence" value="ECO:0007669"/>
    <property type="project" value="TreeGrafter"/>
</dbReference>
<reference evidence="10 13" key="1">
    <citation type="submission" date="2015-09" db="EMBL/GenBank/DDBJ databases">
        <title>Draft genome sequence of Acidiplasma aeolicum DSM 18409.</title>
        <authorList>
            <person name="Hemp J."/>
        </authorList>
    </citation>
    <scope>NUCLEOTIDE SEQUENCE [LARGE SCALE GENOMIC DNA]</scope>
    <source>
        <strain evidence="10 13">V</strain>
    </source>
</reference>
<dbReference type="PROSITE" id="PS50862">
    <property type="entry name" value="AA_TRNA_LIGASE_II"/>
    <property type="match status" value="1"/>
</dbReference>
<keyword evidence="5 8" id="KW-0648">Protein biosynthesis</keyword>
<reference evidence="11 12" key="2">
    <citation type="submission" date="2015-09" db="EMBL/GenBank/DDBJ databases">
        <title>Heavy metals and arsenic resistance mechanisms in polyextremophilic archaea of the family Ferroplasmaceae.</title>
        <authorList>
            <person name="Bulaev A.G."/>
            <person name="Kanygina A.V."/>
        </authorList>
    </citation>
    <scope>NUCLEOTIDE SEQUENCE [LARGE SCALE GENOMIC DNA]</scope>
    <source>
        <strain evidence="11 12">VT</strain>
    </source>
</reference>
<dbReference type="HAMAP" id="MF_01571">
    <property type="entry name" value="Pro_tRNA_synth_type3"/>
    <property type="match status" value="1"/>
</dbReference>
<proteinExistence type="inferred from homology"/>
<keyword evidence="8" id="KW-0963">Cytoplasm</keyword>
<dbReference type="AlphaFoldDB" id="A0A0P9CP15"/>
<dbReference type="SUPFAM" id="SSF55681">
    <property type="entry name" value="Class II aaRS and biotin synthetases"/>
    <property type="match status" value="1"/>
</dbReference>
<dbReference type="SUPFAM" id="SSF64586">
    <property type="entry name" value="C-terminal domain of ProRS"/>
    <property type="match status" value="1"/>
</dbReference>
<dbReference type="PRINTS" id="PR01046">
    <property type="entry name" value="TRNASYNTHPRO"/>
</dbReference>
<keyword evidence="6 8" id="KW-0030">Aminoacyl-tRNA synthetase</keyword>
<gene>
    <name evidence="8" type="primary">proS</name>
    <name evidence="11" type="ORF">AOG54_03570</name>
    <name evidence="10" type="ORF">SE19_01345</name>
</gene>
<dbReference type="Pfam" id="PF09180">
    <property type="entry name" value="ProRS-C_1"/>
    <property type="match status" value="1"/>
</dbReference>
<dbReference type="FunFam" id="3.30.930.10:FF:000037">
    <property type="entry name" value="Proline--tRNA ligase"/>
    <property type="match status" value="1"/>
</dbReference>
<organism evidence="10 13">
    <name type="scientific">Acidiplasma aeolicum</name>
    <dbReference type="NCBI Taxonomy" id="507754"/>
    <lineage>
        <taxon>Archaea</taxon>
        <taxon>Methanobacteriati</taxon>
        <taxon>Thermoplasmatota</taxon>
        <taxon>Thermoplasmata</taxon>
        <taxon>Thermoplasmatales</taxon>
        <taxon>Ferroplasmaceae</taxon>
        <taxon>Acidiplasma</taxon>
    </lineage>
</organism>
<dbReference type="PANTHER" id="PTHR43382">
    <property type="entry name" value="PROLYL-TRNA SYNTHETASE"/>
    <property type="match status" value="1"/>
</dbReference>
<comment type="domain">
    <text evidence="8">Consists of three domains: the N-terminal catalytic domain, the anticodon-binding domain and the C-terminal extension.</text>
</comment>
<dbReference type="Gene3D" id="3.30.110.30">
    <property type="entry name" value="C-terminal domain of ProRS"/>
    <property type="match status" value="1"/>
</dbReference>
<dbReference type="InterPro" id="IPR004499">
    <property type="entry name" value="Pro-tRNA-ligase_IIa_arc-type"/>
</dbReference>
<evidence type="ECO:0000256" key="1">
    <source>
        <dbReference type="ARBA" id="ARBA00004496"/>
    </source>
</evidence>
<evidence type="ECO:0000256" key="3">
    <source>
        <dbReference type="ARBA" id="ARBA00022741"/>
    </source>
</evidence>
<dbReference type="GO" id="GO:0006433">
    <property type="term" value="P:prolyl-tRNA aminoacylation"/>
    <property type="evidence" value="ECO:0007669"/>
    <property type="project" value="UniProtKB-UniRule"/>
</dbReference>
<dbReference type="OrthoDB" id="7375at2157"/>
<dbReference type="GO" id="GO:0005524">
    <property type="term" value="F:ATP binding"/>
    <property type="evidence" value="ECO:0007669"/>
    <property type="project" value="UniProtKB-UniRule"/>
</dbReference>
<keyword evidence="12" id="KW-1185">Reference proteome</keyword>
<comment type="caution">
    <text evidence="10">The sequence shown here is derived from an EMBL/GenBank/DDBJ whole genome shotgun (WGS) entry which is preliminary data.</text>
</comment>
<name>A0A0P9CP15_9ARCH</name>
<dbReference type="Gene3D" id="3.40.50.800">
    <property type="entry name" value="Anticodon-binding domain"/>
    <property type="match status" value="1"/>
</dbReference>
<dbReference type="GO" id="GO:0005737">
    <property type="term" value="C:cytoplasm"/>
    <property type="evidence" value="ECO:0007669"/>
    <property type="project" value="UniProtKB-SubCell"/>
</dbReference>
<evidence type="ECO:0000259" key="9">
    <source>
        <dbReference type="PROSITE" id="PS50862"/>
    </source>
</evidence>
<dbReference type="EMBL" id="LKBG01000200">
    <property type="protein sequence ID" value="KQB34850.1"/>
    <property type="molecule type" value="Genomic_DNA"/>
</dbReference>
<evidence type="ECO:0000313" key="10">
    <source>
        <dbReference type="EMBL" id="KPV47367.1"/>
    </source>
</evidence>
<dbReference type="GeneID" id="84220943"/>
<dbReference type="Gene3D" id="3.30.930.10">
    <property type="entry name" value="Bira Bifunctional Protein, Domain 2"/>
    <property type="match status" value="1"/>
</dbReference>
<evidence type="ECO:0000313" key="11">
    <source>
        <dbReference type="EMBL" id="KQB34850.1"/>
    </source>
</evidence>
<dbReference type="InterPro" id="IPR004154">
    <property type="entry name" value="Anticodon-bd"/>
</dbReference>
<dbReference type="Pfam" id="PF03129">
    <property type="entry name" value="HGTP_anticodon"/>
    <property type="match status" value="1"/>
</dbReference>
<dbReference type="GO" id="GO:0004827">
    <property type="term" value="F:proline-tRNA ligase activity"/>
    <property type="evidence" value="ECO:0007669"/>
    <property type="project" value="UniProtKB-UniRule"/>
</dbReference>
<protein>
    <recommendedName>
        <fullName evidence="8">Proline--tRNA ligase</fullName>
        <ecNumber evidence="8">6.1.1.15</ecNumber>
    </recommendedName>
    <alternativeName>
        <fullName evidence="8">Prolyl-tRNA synthetase</fullName>
        <shortName evidence="8">ProRS</shortName>
    </alternativeName>
</protein>
<dbReference type="Pfam" id="PF00587">
    <property type="entry name" value="tRNA-synt_2b"/>
    <property type="match status" value="1"/>
</dbReference>
<dbReference type="EMBL" id="LJCQ01000083">
    <property type="protein sequence ID" value="KPV47367.1"/>
    <property type="molecule type" value="Genomic_DNA"/>
</dbReference>
<feature type="domain" description="Aminoacyl-transfer RNA synthetases class-II family profile" evidence="9">
    <location>
        <begin position="36"/>
        <end position="277"/>
    </location>
</feature>
<dbReference type="SMART" id="SM00946">
    <property type="entry name" value="ProRS-C_1"/>
    <property type="match status" value="1"/>
</dbReference>
<evidence type="ECO:0000256" key="2">
    <source>
        <dbReference type="ARBA" id="ARBA00022598"/>
    </source>
</evidence>
<dbReference type="PANTHER" id="PTHR43382:SF2">
    <property type="entry name" value="BIFUNCTIONAL GLUTAMATE_PROLINE--TRNA LIGASE"/>
    <property type="match status" value="1"/>
</dbReference>
<comment type="function">
    <text evidence="8">Catalyzes the attachment of proline to tRNA(Pro) in a two-step reaction: proline is first activated by ATP to form Pro-AMP and then transferred to the acceptor end of tRNA(Pro).</text>
</comment>
<evidence type="ECO:0000313" key="12">
    <source>
        <dbReference type="Proteomes" id="UP000050320"/>
    </source>
</evidence>
<keyword evidence="2 8" id="KW-0436">Ligase</keyword>
<keyword evidence="4 8" id="KW-0067">ATP-binding</keyword>
<evidence type="ECO:0000256" key="5">
    <source>
        <dbReference type="ARBA" id="ARBA00022917"/>
    </source>
</evidence>
<dbReference type="InterPro" id="IPR002314">
    <property type="entry name" value="aa-tRNA-synt_IIb"/>
</dbReference>
<dbReference type="RefSeq" id="WP_048101133.1">
    <property type="nucleotide sequence ID" value="NZ_JBBYJF010000005.1"/>
</dbReference>